<evidence type="ECO:0000313" key="3">
    <source>
        <dbReference type="Proteomes" id="UP000825729"/>
    </source>
</evidence>
<organism evidence="2 3">
    <name type="scientific">Aristolochia fimbriata</name>
    <name type="common">White veined hardy Dutchman's pipe vine</name>
    <dbReference type="NCBI Taxonomy" id="158543"/>
    <lineage>
        <taxon>Eukaryota</taxon>
        <taxon>Viridiplantae</taxon>
        <taxon>Streptophyta</taxon>
        <taxon>Embryophyta</taxon>
        <taxon>Tracheophyta</taxon>
        <taxon>Spermatophyta</taxon>
        <taxon>Magnoliopsida</taxon>
        <taxon>Magnoliidae</taxon>
        <taxon>Piperales</taxon>
        <taxon>Aristolochiaceae</taxon>
        <taxon>Aristolochia</taxon>
    </lineage>
</organism>
<keyword evidence="3" id="KW-1185">Reference proteome</keyword>
<evidence type="ECO:0000256" key="1">
    <source>
        <dbReference type="SAM" id="MobiDB-lite"/>
    </source>
</evidence>
<dbReference type="AlphaFoldDB" id="A0AAV7DR01"/>
<name>A0AAV7DR01_ARIFI</name>
<dbReference type="EMBL" id="JAINDJ010000008">
    <property type="protein sequence ID" value="KAG9438990.1"/>
    <property type="molecule type" value="Genomic_DNA"/>
</dbReference>
<gene>
    <name evidence="2" type="ORF">H6P81_019155</name>
</gene>
<sequence length="123" mass="14180">MTATRATASAKPHIPLPQFGSSSPAFLMSKTQSKLPPAECGLKKGNAVWTLNERPLDSKLQRIEERKEENTVARETKVQKGQVRAEEERERDECDERENTKLFAAVWEKKSRKWEWMRESGFC</sequence>
<reference evidence="2 3" key="1">
    <citation type="submission" date="2021-07" db="EMBL/GenBank/DDBJ databases">
        <title>The Aristolochia fimbriata genome: insights into angiosperm evolution, floral development and chemical biosynthesis.</title>
        <authorList>
            <person name="Jiao Y."/>
        </authorList>
    </citation>
    <scope>NUCLEOTIDE SEQUENCE [LARGE SCALE GENOMIC DNA]</scope>
    <source>
        <strain evidence="2">IBCAS-2021</strain>
        <tissue evidence="2">Leaf</tissue>
    </source>
</reference>
<dbReference type="Proteomes" id="UP000825729">
    <property type="component" value="Unassembled WGS sequence"/>
</dbReference>
<accession>A0AAV7DR01</accession>
<feature type="region of interest" description="Disordered" evidence="1">
    <location>
        <begin position="67"/>
        <end position="93"/>
    </location>
</feature>
<comment type="caution">
    <text evidence="2">The sequence shown here is derived from an EMBL/GenBank/DDBJ whole genome shotgun (WGS) entry which is preliminary data.</text>
</comment>
<evidence type="ECO:0000313" key="2">
    <source>
        <dbReference type="EMBL" id="KAG9438990.1"/>
    </source>
</evidence>
<proteinExistence type="predicted"/>
<protein>
    <submittedName>
        <fullName evidence="2">Uncharacterized protein</fullName>
    </submittedName>
</protein>